<dbReference type="GO" id="GO:0005524">
    <property type="term" value="F:ATP binding"/>
    <property type="evidence" value="ECO:0007669"/>
    <property type="project" value="InterPro"/>
</dbReference>
<dbReference type="SUPFAM" id="SSF53850">
    <property type="entry name" value="Periplasmic binding protein-like II"/>
    <property type="match status" value="1"/>
</dbReference>
<dbReference type="PANTHER" id="PTHR30570:SF1">
    <property type="entry name" value="PHOSPHATE-BINDING PROTEIN PSTS"/>
    <property type="match status" value="1"/>
</dbReference>
<dbReference type="PROSITE" id="PS50011">
    <property type="entry name" value="PROTEIN_KINASE_DOM"/>
    <property type="match status" value="1"/>
</dbReference>
<dbReference type="InterPro" id="IPR011009">
    <property type="entry name" value="Kinase-like_dom_sf"/>
</dbReference>
<reference evidence="4" key="2">
    <citation type="journal article" date="2022" name="Microbiol. Resour. Announc.">
        <title>Metagenome Sequencing to Explore Phylogenomics of Terrestrial Cyanobacteria.</title>
        <authorList>
            <person name="Ward R.D."/>
            <person name="Stajich J.E."/>
            <person name="Johansen J.R."/>
            <person name="Huntemann M."/>
            <person name="Clum A."/>
            <person name="Foster B."/>
            <person name="Foster B."/>
            <person name="Roux S."/>
            <person name="Palaniappan K."/>
            <person name="Varghese N."/>
            <person name="Mukherjee S."/>
            <person name="Reddy T.B.K."/>
            <person name="Daum C."/>
            <person name="Copeland A."/>
            <person name="Chen I.A."/>
            <person name="Ivanova N.N."/>
            <person name="Kyrpides N.C."/>
            <person name="Shapiro N."/>
            <person name="Eloe-Fadrosh E.A."/>
            <person name="Pietrasiak N."/>
        </authorList>
    </citation>
    <scope>NUCLEOTIDE SEQUENCE</scope>
    <source>
        <strain evidence="4">GSE-NOS-MK-12-04C</strain>
    </source>
</reference>
<evidence type="ECO:0000256" key="2">
    <source>
        <dbReference type="SAM" id="Phobius"/>
    </source>
</evidence>
<evidence type="ECO:0000256" key="1">
    <source>
        <dbReference type="ARBA" id="ARBA00022729"/>
    </source>
</evidence>
<feature type="transmembrane region" description="Helical" evidence="2">
    <location>
        <begin position="348"/>
        <end position="367"/>
    </location>
</feature>
<keyword evidence="1" id="KW-0732">Signal</keyword>
<dbReference type="Gene3D" id="3.40.190.10">
    <property type="entry name" value="Periplasmic binding protein-like II"/>
    <property type="match status" value="2"/>
</dbReference>
<protein>
    <submittedName>
        <fullName evidence="4">Substrate-binding domain-containing protein</fullName>
    </submittedName>
</protein>
<name>A0A951UU24_9CYAN</name>
<keyword evidence="2" id="KW-0812">Transmembrane</keyword>
<keyword evidence="2" id="KW-0472">Membrane</keyword>
<keyword evidence="2" id="KW-1133">Transmembrane helix</keyword>
<comment type="caution">
    <text evidence="4">The sequence shown here is derived from an EMBL/GenBank/DDBJ whole genome shotgun (WGS) entry which is preliminary data.</text>
</comment>
<dbReference type="Pfam" id="PF12849">
    <property type="entry name" value="PBP_like_2"/>
    <property type="match status" value="1"/>
</dbReference>
<dbReference type="GO" id="GO:0004672">
    <property type="term" value="F:protein kinase activity"/>
    <property type="evidence" value="ECO:0007669"/>
    <property type="project" value="InterPro"/>
</dbReference>
<dbReference type="SUPFAM" id="SSF56112">
    <property type="entry name" value="Protein kinase-like (PK-like)"/>
    <property type="match status" value="1"/>
</dbReference>
<dbReference type="InterPro" id="IPR000719">
    <property type="entry name" value="Prot_kinase_dom"/>
</dbReference>
<dbReference type="EMBL" id="JAHHGZ010000019">
    <property type="protein sequence ID" value="MBW4669327.1"/>
    <property type="molecule type" value="Genomic_DNA"/>
</dbReference>
<sequence length="707" mass="78492">MPLLQGVFSVTILYKEYKCSRNAPLSCDRPLQTSQEVPGAKFCLECGFPATLARNAEIKGSRGTYQVIDFLGMRGLGRLYSGIHMTDGQPVVIKEYLLPSRCFNDEETRQRKETFKRVAGVSLADGRNQNFRLIHPSEAIASSLGEGCYLIMKGVEASQTLSEYLMSNGAMDATQGREVLNQALQTLQFLHTQKLRLPSNQVQQGMAHGNLSLDSILIQVEKNQQFYIYLCDLAVWESLFEPPTVQPSKPQPQQDLAALGLVAFYLGVGGTVDRTSGKPLNPKDIEQFPNSDTHLKQFVNRLIGLNAPFENALSARKELLQLPKAGQSSSLAASKEPEEKEKGWRKPWIFLGILALLLLGGGIWYFLKRASISQKPEYGQWSSLLPHFFDVADVPIGEFPYTGEKDSTWSFILGSRPESDRTLEEIFSKPKPDITLSYQPSSEPIETVRNCKTQPCKANFAMTSFKLDGELESKPIAYDGLLVFVAHSQKNSNLPSSLQGKITLEQLRKIYTGEIKNWQELGGPNLLIKPYAPTEPEAVRQFQQKILQDDPQLIASYKVVTQPYTEKTEKTIQGIVSEFDEGRSGIISFGILSKTWNQCNAYPLAIGEIQPLLGSNGQKINPGVNLCNKGYSLDVEAFKPDKTGHYPLSYSLFVVYPKNNSLPAVGSKFAEMLTTRQGQCLIKKAGLVPLQAIPENDITTNACKSLP</sequence>
<evidence type="ECO:0000313" key="5">
    <source>
        <dbReference type="Proteomes" id="UP000729701"/>
    </source>
</evidence>
<dbReference type="InterPro" id="IPR050811">
    <property type="entry name" value="Phosphate_ABC_transporter"/>
</dbReference>
<proteinExistence type="predicted"/>
<evidence type="ECO:0000259" key="3">
    <source>
        <dbReference type="PROSITE" id="PS50011"/>
    </source>
</evidence>
<dbReference type="InterPro" id="IPR024370">
    <property type="entry name" value="PBP_domain"/>
</dbReference>
<gene>
    <name evidence="4" type="ORF">KME60_18380</name>
</gene>
<organism evidence="4 5">
    <name type="scientific">Cyanomargarita calcarea GSE-NOS-MK-12-04C</name>
    <dbReference type="NCBI Taxonomy" id="2839659"/>
    <lineage>
        <taxon>Bacteria</taxon>
        <taxon>Bacillati</taxon>
        <taxon>Cyanobacteriota</taxon>
        <taxon>Cyanophyceae</taxon>
        <taxon>Nostocales</taxon>
        <taxon>Cyanomargaritaceae</taxon>
        <taxon>Cyanomargarita</taxon>
    </lineage>
</organism>
<dbReference type="AlphaFoldDB" id="A0A951UU24"/>
<evidence type="ECO:0000313" key="4">
    <source>
        <dbReference type="EMBL" id="MBW4669327.1"/>
    </source>
</evidence>
<accession>A0A951UU24</accession>
<dbReference type="Proteomes" id="UP000729701">
    <property type="component" value="Unassembled WGS sequence"/>
</dbReference>
<feature type="domain" description="Protein kinase" evidence="3">
    <location>
        <begin position="65"/>
        <end position="434"/>
    </location>
</feature>
<reference evidence="4" key="1">
    <citation type="submission" date="2021-05" db="EMBL/GenBank/DDBJ databases">
        <authorList>
            <person name="Pietrasiak N."/>
            <person name="Ward R."/>
            <person name="Stajich J.E."/>
            <person name="Kurbessoian T."/>
        </authorList>
    </citation>
    <scope>NUCLEOTIDE SEQUENCE</scope>
    <source>
        <strain evidence="4">GSE-NOS-MK-12-04C</strain>
    </source>
</reference>
<dbReference type="PANTHER" id="PTHR30570">
    <property type="entry name" value="PERIPLASMIC PHOSPHATE BINDING COMPONENT OF PHOSPHATE ABC TRANSPORTER"/>
    <property type="match status" value="1"/>
</dbReference>
<dbReference type="Gene3D" id="1.10.510.10">
    <property type="entry name" value="Transferase(Phosphotransferase) domain 1"/>
    <property type="match status" value="1"/>
</dbReference>